<reference evidence="1 2" key="1">
    <citation type="submission" date="2020-08" db="EMBL/GenBank/DDBJ databases">
        <title>Genomic Encyclopedia of Type Strains, Phase III (KMG-III): the genomes of soil and plant-associated and newly described type strains.</title>
        <authorList>
            <person name="Whitman W."/>
        </authorList>
    </citation>
    <scope>NUCLEOTIDE SEQUENCE [LARGE SCALE GENOMIC DNA]</scope>
    <source>
        <strain evidence="1 2">CECT 8305</strain>
    </source>
</reference>
<organism evidence="1 2">
    <name type="scientific">Streptomyces zagrosensis</name>
    <dbReference type="NCBI Taxonomy" id="1042984"/>
    <lineage>
        <taxon>Bacteria</taxon>
        <taxon>Bacillati</taxon>
        <taxon>Actinomycetota</taxon>
        <taxon>Actinomycetes</taxon>
        <taxon>Kitasatosporales</taxon>
        <taxon>Streptomycetaceae</taxon>
        <taxon>Streptomyces</taxon>
    </lineage>
</organism>
<dbReference type="EMBL" id="JACHJL010000004">
    <property type="protein sequence ID" value="MBB5935005.1"/>
    <property type="molecule type" value="Genomic_DNA"/>
</dbReference>
<proteinExistence type="predicted"/>
<evidence type="ECO:0000313" key="1">
    <source>
        <dbReference type="EMBL" id="MBB5935005.1"/>
    </source>
</evidence>
<evidence type="ECO:0000313" key="2">
    <source>
        <dbReference type="Proteomes" id="UP000588098"/>
    </source>
</evidence>
<protein>
    <submittedName>
        <fullName evidence="1">Uncharacterized protein</fullName>
    </submittedName>
</protein>
<gene>
    <name evidence="1" type="ORF">FHS42_002055</name>
</gene>
<sequence length="113" mass="11595">MSAGVIESTREIPLRGADGIGKVVVHRDHGAQGESSRVIVVCMLDEARTSGASGISHPTLPQGRRYLVSGEGADAFALLHGCYRVISSGTPCGGLGAFQFADGNHQASSSQSA</sequence>
<name>A0A7W9Q7I4_9ACTN</name>
<dbReference type="RefSeq" id="WP_246494445.1">
    <property type="nucleotide sequence ID" value="NZ_JACHJL010000004.1"/>
</dbReference>
<dbReference type="AlphaFoldDB" id="A0A7W9Q7I4"/>
<comment type="caution">
    <text evidence="1">The sequence shown here is derived from an EMBL/GenBank/DDBJ whole genome shotgun (WGS) entry which is preliminary data.</text>
</comment>
<dbReference type="Proteomes" id="UP000588098">
    <property type="component" value="Unassembled WGS sequence"/>
</dbReference>
<accession>A0A7W9Q7I4</accession>
<keyword evidence="2" id="KW-1185">Reference proteome</keyword>